<feature type="transmembrane region" description="Helical" evidence="6">
    <location>
        <begin position="826"/>
        <end position="848"/>
    </location>
</feature>
<feature type="transmembrane region" description="Helical" evidence="6">
    <location>
        <begin position="334"/>
        <end position="355"/>
    </location>
</feature>
<evidence type="ECO:0000256" key="1">
    <source>
        <dbReference type="ARBA" id="ARBA00004651"/>
    </source>
</evidence>
<evidence type="ECO:0000256" key="5">
    <source>
        <dbReference type="ARBA" id="ARBA00023136"/>
    </source>
</evidence>
<evidence type="ECO:0000313" key="8">
    <source>
        <dbReference type="EMBL" id="GEA85447.1"/>
    </source>
</evidence>
<feature type="transmembrane region" description="Helical" evidence="6">
    <location>
        <begin position="545"/>
        <end position="566"/>
    </location>
</feature>
<dbReference type="GO" id="GO:0005886">
    <property type="term" value="C:plasma membrane"/>
    <property type="evidence" value="ECO:0007669"/>
    <property type="project" value="UniProtKB-SubCell"/>
</dbReference>
<organism evidence="8 9">
    <name type="scientific">Cellulomonas gelida</name>
    <dbReference type="NCBI Taxonomy" id="1712"/>
    <lineage>
        <taxon>Bacteria</taxon>
        <taxon>Bacillati</taxon>
        <taxon>Actinomycetota</taxon>
        <taxon>Actinomycetes</taxon>
        <taxon>Micrococcales</taxon>
        <taxon>Cellulomonadaceae</taxon>
        <taxon>Cellulomonas</taxon>
    </lineage>
</organism>
<feature type="domain" description="ABC3 transporter permease C-terminal" evidence="7">
    <location>
        <begin position="781"/>
        <end position="882"/>
    </location>
</feature>
<evidence type="ECO:0000256" key="6">
    <source>
        <dbReference type="SAM" id="Phobius"/>
    </source>
</evidence>
<sequence length="909" mass="93108">MRTVVGAGPLVTRRRAATDAGLLVLTGALAAALVLVALLAPRLVMSVADRGARDVVERGRPGTDVIAEVGGVDPPVAGVRPPEPAADLRRDAATISDGVPATLRGYLTDPMTTTTTSAWYAQVPAGVAAGRVGHVLPSDGSDPVRWVAGRAPALLPDVQPAEGQPLADLQRHVEVGVSVTGAEAMGLELGDEVVVKPGGLLTRLTAVVVGTYEVVDPDDPVWSGLADLVEARPAPRGTGAIAAAGFLVSDASLPDLLVALAPTGTTTQVRFLARADQLTADGAETLATEVAALSADPTPLRLMDARVPLIKTGLDDALNAYRDRLAGATAQASVLLAGLVAVGALTLLLAARLLVERRASLYTLERARGASVASVGWRALLESVPVTTLACAVAVGALAVLVPRTGGAWWPGAAVAAVGVLAPAVLAATLVRRSWTGRRVPANRADRDRLAARRRTRRLVAELTLLALAGGALASVRARGLLASSTGGVDWLLAATPVLLAGASTVLVSHVLPPALRALRRAASRGPALAGLVAAARAERASRTAIPLLTLTVAVALVVFSGLTVATVDRGQQRAADVLVGGDVRVDGPVDDATLDALRDAPGVTSVVGTRMWVSRTFGIGSGVDVTLLAVDAQALAELRRSAGDPVEPGLASLGEQTSPTAAPALISPELERVAEAFAPQVWATDVFAPLDVQGTTSIRGDDGAPTVVVDRAVLASVLGTEVPAQYTRLLGPGAVRAVTDLAVAETPGVTVLSREGWLEDWTSSPLTAGLRTLMVVSQVALALLAVVALVLTVVATARDRRRTLHVLRTLGLDPGTARRLSAGEVLPLTVAALLAGSAIGFVVPWLLLSALGLTALTGEPDGTHVAFTWHPVAIAVGALLAGLWVAVEIEARTRRDDDLAVGIREAER</sequence>
<proteinExistence type="predicted"/>
<feature type="transmembrane region" description="Helical" evidence="6">
    <location>
        <begin position="408"/>
        <end position="431"/>
    </location>
</feature>
<dbReference type="InterPro" id="IPR003838">
    <property type="entry name" value="ABC3_permease_C"/>
</dbReference>
<feature type="transmembrane region" description="Helical" evidence="6">
    <location>
        <begin position="774"/>
        <end position="796"/>
    </location>
</feature>
<evidence type="ECO:0000256" key="2">
    <source>
        <dbReference type="ARBA" id="ARBA00022475"/>
    </source>
</evidence>
<evidence type="ECO:0000256" key="4">
    <source>
        <dbReference type="ARBA" id="ARBA00022989"/>
    </source>
</evidence>
<comment type="caution">
    <text evidence="8">The sequence shown here is derived from an EMBL/GenBank/DDBJ whole genome shotgun (WGS) entry which is preliminary data.</text>
</comment>
<feature type="transmembrane region" description="Helical" evidence="6">
    <location>
        <begin position="20"/>
        <end position="40"/>
    </location>
</feature>
<comment type="subcellular location">
    <subcellularLocation>
        <location evidence="1">Cell membrane</location>
        <topology evidence="1">Multi-pass membrane protein</topology>
    </subcellularLocation>
</comment>
<feature type="transmembrane region" description="Helical" evidence="6">
    <location>
        <begin position="375"/>
        <end position="402"/>
    </location>
</feature>
<keyword evidence="4 6" id="KW-1133">Transmembrane helix</keyword>
<dbReference type="AlphaFoldDB" id="A0A4Y3KN91"/>
<keyword evidence="2" id="KW-1003">Cell membrane</keyword>
<evidence type="ECO:0000313" key="9">
    <source>
        <dbReference type="Proteomes" id="UP000320461"/>
    </source>
</evidence>
<feature type="transmembrane region" description="Helical" evidence="6">
    <location>
        <begin position="868"/>
        <end position="888"/>
    </location>
</feature>
<keyword evidence="5 6" id="KW-0472">Membrane</keyword>
<name>A0A4Y3KN91_9CELL</name>
<dbReference type="EMBL" id="BJLQ01000035">
    <property type="protein sequence ID" value="GEA85447.1"/>
    <property type="molecule type" value="Genomic_DNA"/>
</dbReference>
<dbReference type="Proteomes" id="UP000320461">
    <property type="component" value="Unassembled WGS sequence"/>
</dbReference>
<reference evidence="8 9" key="1">
    <citation type="submission" date="2019-06" db="EMBL/GenBank/DDBJ databases">
        <title>Whole genome shotgun sequence of Cellulomonas gelida NBRC 3748.</title>
        <authorList>
            <person name="Hosoyama A."/>
            <person name="Uohara A."/>
            <person name="Ohji S."/>
            <person name="Ichikawa N."/>
        </authorList>
    </citation>
    <scope>NUCLEOTIDE SEQUENCE [LARGE SCALE GENOMIC DNA]</scope>
    <source>
        <strain evidence="8 9">NBRC 3748</strain>
    </source>
</reference>
<evidence type="ECO:0000256" key="3">
    <source>
        <dbReference type="ARBA" id="ARBA00022692"/>
    </source>
</evidence>
<protein>
    <submittedName>
        <fullName evidence="8">Membrane protein</fullName>
    </submittedName>
</protein>
<evidence type="ECO:0000259" key="7">
    <source>
        <dbReference type="Pfam" id="PF02687"/>
    </source>
</evidence>
<keyword evidence="9" id="KW-1185">Reference proteome</keyword>
<feature type="transmembrane region" description="Helical" evidence="6">
    <location>
        <begin position="459"/>
        <end position="479"/>
    </location>
</feature>
<dbReference type="Pfam" id="PF02687">
    <property type="entry name" value="FtsX"/>
    <property type="match status" value="1"/>
</dbReference>
<keyword evidence="3 6" id="KW-0812">Transmembrane</keyword>
<feature type="transmembrane region" description="Helical" evidence="6">
    <location>
        <begin position="491"/>
        <end position="512"/>
    </location>
</feature>
<gene>
    <name evidence="8" type="ORF">CGE01nite_26980</name>
</gene>
<accession>A0A4Y3KN91</accession>